<name>A0ABQ6C9F0_9HYPH</name>
<dbReference type="EMBL" id="BSPC01000001">
    <property type="protein sequence ID" value="GLS16998.1"/>
    <property type="molecule type" value="Genomic_DNA"/>
</dbReference>
<accession>A0ABQ6C9F0</accession>
<feature type="chain" id="PRO_5046299556" evidence="1">
    <location>
        <begin position="26"/>
        <end position="462"/>
    </location>
</feature>
<dbReference type="PROSITE" id="PS51318">
    <property type="entry name" value="TAT"/>
    <property type="match status" value="1"/>
</dbReference>
<dbReference type="InterPro" id="IPR006311">
    <property type="entry name" value="TAT_signal"/>
</dbReference>
<evidence type="ECO:0000313" key="2">
    <source>
        <dbReference type="EMBL" id="GLS16998.1"/>
    </source>
</evidence>
<sequence length="462" mass="50962">MRLNRRDWMMGAAAVLAGSSFPAFAWQLPSPETDLPDLTPAQIREDLTFLEAQWAPGDKSFNHEQRTAFESAIAEAIARSGTSSAKDLVLDVMRAVAIPRNGHTAPVIGRFLDTMPIRAWWFPDGLYILSAAPGFAELLGACIEKFGDMTAAEALVRVAPYISGTDQRIRYLSAAYLMSPTILRRIGVASQENDIPLTLRLRNGTLKSGSLGPAIPDPSDPREPVLYGWYALVPDEKDKVDRWVHVLDGVEKHSPGYGRPAPVRTLWIGDEASKILYVRSNFLDSKGKDPLADDLLFGVLQDLVVSKRPRFVIVDLRLNNGGNFLETMLFAQALPRLVPRNGQVFVLVSRATFSAALVTAAMLKRSAPDRVTLIGEPMGDEARFWAEPDIKTLPNSKIPVFYSTKFEDWERGCSDNPDCYWPAAIFTQGAISIEPEVKIDESFAEYAAGRDPVLDAALARSK</sequence>
<feature type="signal peptide" evidence="1">
    <location>
        <begin position="1"/>
        <end position="25"/>
    </location>
</feature>
<keyword evidence="3" id="KW-1185">Reference proteome</keyword>
<evidence type="ECO:0000256" key="1">
    <source>
        <dbReference type="SAM" id="SignalP"/>
    </source>
</evidence>
<dbReference type="SUPFAM" id="SSF52096">
    <property type="entry name" value="ClpP/crotonase"/>
    <property type="match status" value="1"/>
</dbReference>
<dbReference type="InterPro" id="IPR029045">
    <property type="entry name" value="ClpP/crotonase-like_dom_sf"/>
</dbReference>
<keyword evidence="1" id="KW-0732">Signal</keyword>
<reference evidence="3" key="1">
    <citation type="journal article" date="2019" name="Int. J. Syst. Evol. Microbiol.">
        <title>The Global Catalogue of Microorganisms (GCM) 10K type strain sequencing project: providing services to taxonomists for standard genome sequencing and annotation.</title>
        <authorList>
            <consortium name="The Broad Institute Genomics Platform"/>
            <consortium name="The Broad Institute Genome Sequencing Center for Infectious Disease"/>
            <person name="Wu L."/>
            <person name="Ma J."/>
        </authorList>
    </citation>
    <scope>NUCLEOTIDE SEQUENCE [LARGE SCALE GENOMIC DNA]</scope>
    <source>
        <strain evidence="3">NBRC 101365</strain>
    </source>
</reference>
<comment type="caution">
    <text evidence="2">The sequence shown here is derived from an EMBL/GenBank/DDBJ whole genome shotgun (WGS) entry which is preliminary data.</text>
</comment>
<protein>
    <submittedName>
        <fullName evidence="2">Peptidase S41</fullName>
    </submittedName>
</protein>
<gene>
    <name evidence="2" type="ORF">GCM10007874_00130</name>
</gene>
<dbReference type="Gene3D" id="3.90.226.10">
    <property type="entry name" value="2-enoyl-CoA Hydratase, Chain A, domain 1"/>
    <property type="match status" value="1"/>
</dbReference>
<dbReference type="RefSeq" id="WP_284309828.1">
    <property type="nucleotide sequence ID" value="NZ_BSPC01000001.1"/>
</dbReference>
<evidence type="ECO:0000313" key="3">
    <source>
        <dbReference type="Proteomes" id="UP001156882"/>
    </source>
</evidence>
<organism evidence="2 3">
    <name type="scientific">Labrys miyagiensis</name>
    <dbReference type="NCBI Taxonomy" id="346912"/>
    <lineage>
        <taxon>Bacteria</taxon>
        <taxon>Pseudomonadati</taxon>
        <taxon>Pseudomonadota</taxon>
        <taxon>Alphaproteobacteria</taxon>
        <taxon>Hyphomicrobiales</taxon>
        <taxon>Xanthobacteraceae</taxon>
        <taxon>Labrys</taxon>
    </lineage>
</organism>
<dbReference type="Proteomes" id="UP001156882">
    <property type="component" value="Unassembled WGS sequence"/>
</dbReference>
<proteinExistence type="predicted"/>